<dbReference type="RefSeq" id="WP_216801826.1">
    <property type="nucleotide sequence ID" value="NZ_CP076723.1"/>
</dbReference>
<name>A0ABX8J9L2_9BACT</name>
<accession>A0ABX8J9L2</accession>
<gene>
    <name evidence="2" type="ORF">KP004_08090</name>
</gene>
<dbReference type="EMBL" id="CP076723">
    <property type="protein sequence ID" value="QWV95125.1"/>
    <property type="molecule type" value="Genomic_DNA"/>
</dbReference>
<proteinExistence type="predicted"/>
<protein>
    <submittedName>
        <fullName evidence="2">DUF4431 domain-containing protein</fullName>
    </submittedName>
</protein>
<dbReference type="Pfam" id="PF14485">
    <property type="entry name" value="DUF4431"/>
    <property type="match status" value="1"/>
</dbReference>
<dbReference type="InterPro" id="IPR027826">
    <property type="entry name" value="DUF4431"/>
</dbReference>
<feature type="domain" description="DUF4431" evidence="1">
    <location>
        <begin position="94"/>
        <end position="125"/>
    </location>
</feature>
<keyword evidence="3" id="KW-1185">Reference proteome</keyword>
<evidence type="ECO:0000313" key="2">
    <source>
        <dbReference type="EMBL" id="QWV95125.1"/>
    </source>
</evidence>
<dbReference type="Proteomes" id="UP000683557">
    <property type="component" value="Chromosome"/>
</dbReference>
<reference evidence="2 3" key="1">
    <citation type="submission" date="2021-06" db="EMBL/GenBank/DDBJ databases">
        <title>Gemonas diversity in paddy soil.</title>
        <authorList>
            <person name="Liu G."/>
        </authorList>
    </citation>
    <scope>NUCLEOTIDE SEQUENCE [LARGE SCALE GENOMIC DNA]</scope>
    <source>
        <strain evidence="2 3">RG10</strain>
    </source>
</reference>
<organism evidence="2 3">
    <name type="scientific">Geomonas oryzisoli</name>
    <dbReference type="NCBI Taxonomy" id="2847992"/>
    <lineage>
        <taxon>Bacteria</taxon>
        <taxon>Pseudomonadati</taxon>
        <taxon>Thermodesulfobacteriota</taxon>
        <taxon>Desulfuromonadia</taxon>
        <taxon>Geobacterales</taxon>
        <taxon>Geobacteraceae</taxon>
        <taxon>Geomonas</taxon>
    </lineage>
</organism>
<evidence type="ECO:0000313" key="3">
    <source>
        <dbReference type="Proteomes" id="UP000683557"/>
    </source>
</evidence>
<sequence length="128" mass="14294">MSVLILLTGTVFAKDTYHYEPAIAELTGKLIEKVYYGPPGYGENPKTDSKEHATVLRLTSPIKVIADKKDEINETKNNIKELQVINIKRLPLSIYLKKNVRISGRLSSAITGHHHTDVLVEIDSIALQ</sequence>
<evidence type="ECO:0000259" key="1">
    <source>
        <dbReference type="Pfam" id="PF14485"/>
    </source>
</evidence>